<feature type="region of interest" description="Disordered" evidence="5">
    <location>
        <begin position="1"/>
        <end position="37"/>
    </location>
</feature>
<name>E4WYI6_OIKDI</name>
<evidence type="ECO:0000256" key="3">
    <source>
        <dbReference type="PROSITE-ProRule" id="PRU00023"/>
    </source>
</evidence>
<dbReference type="AlphaFoldDB" id="E4WYI6"/>
<dbReference type="EMBL" id="FN653019">
    <property type="protein sequence ID" value="CBY22750.1"/>
    <property type="molecule type" value="Genomic_DNA"/>
</dbReference>
<keyword evidence="2 3" id="KW-0040">ANK repeat</keyword>
<sequence>MPLSKSSKKKEKQEWNLDSVWTADSDDEPDYMSPPLRTKAHSTFYEEALVRNSTMDMRESDVTLANLELIQAVRNGDHKNVAKALSKDADPDSTTEESSDVFTMAHIAAKDGHSISLSTLISNGANFRTKTLHGWEPLHLAAYHGKQDCIRILLTATADIDALNKYGQTPLMMAVGEDHKDCARLLLQHGADETIKTQKGKLALDLCKSKKMKMILKSKGDPESLTGKPHLEHIKSQLEQIGLHLESEGLRYSKLEAENEELRKELEMTRLERDAVNKSLNAILEERDTIQNENQRVTSEWNKVAKEARVEKEHR</sequence>
<evidence type="ECO:0000256" key="5">
    <source>
        <dbReference type="SAM" id="MobiDB-lite"/>
    </source>
</evidence>
<evidence type="ECO:0000256" key="1">
    <source>
        <dbReference type="ARBA" id="ARBA00022737"/>
    </source>
</evidence>
<keyword evidence="1" id="KW-0677">Repeat</keyword>
<feature type="coiled-coil region" evidence="4">
    <location>
        <begin position="245"/>
        <end position="300"/>
    </location>
</feature>
<accession>E4WYI6</accession>
<dbReference type="SUPFAM" id="SSF48403">
    <property type="entry name" value="Ankyrin repeat"/>
    <property type="match status" value="1"/>
</dbReference>
<dbReference type="InterPro" id="IPR036770">
    <property type="entry name" value="Ankyrin_rpt-contain_sf"/>
</dbReference>
<dbReference type="Proteomes" id="UP000001307">
    <property type="component" value="Unassembled WGS sequence"/>
</dbReference>
<dbReference type="InParanoid" id="E4WYI6"/>
<gene>
    <name evidence="6" type="ORF">GSOID_T00013523001</name>
</gene>
<keyword evidence="7" id="KW-1185">Reference proteome</keyword>
<dbReference type="InterPro" id="IPR050776">
    <property type="entry name" value="Ank_Repeat/CDKN_Inhibitor"/>
</dbReference>
<dbReference type="InterPro" id="IPR002110">
    <property type="entry name" value="Ankyrin_rpt"/>
</dbReference>
<feature type="repeat" description="ANK" evidence="3">
    <location>
        <begin position="133"/>
        <end position="165"/>
    </location>
</feature>
<dbReference type="Gene3D" id="1.25.40.20">
    <property type="entry name" value="Ankyrin repeat-containing domain"/>
    <property type="match status" value="1"/>
</dbReference>
<dbReference type="PROSITE" id="PS50297">
    <property type="entry name" value="ANK_REP_REGION"/>
    <property type="match status" value="2"/>
</dbReference>
<dbReference type="PANTHER" id="PTHR24201">
    <property type="entry name" value="ANK_REP_REGION DOMAIN-CONTAINING PROTEIN"/>
    <property type="match status" value="1"/>
</dbReference>
<dbReference type="SMART" id="SM00248">
    <property type="entry name" value="ANK"/>
    <property type="match status" value="3"/>
</dbReference>
<dbReference type="OrthoDB" id="426293at2759"/>
<evidence type="ECO:0000313" key="7">
    <source>
        <dbReference type="Proteomes" id="UP000001307"/>
    </source>
</evidence>
<keyword evidence="4" id="KW-0175">Coiled coil</keyword>
<dbReference type="PROSITE" id="PS50088">
    <property type="entry name" value="ANK_REPEAT"/>
    <property type="match status" value="2"/>
</dbReference>
<evidence type="ECO:0000256" key="4">
    <source>
        <dbReference type="SAM" id="Coils"/>
    </source>
</evidence>
<evidence type="ECO:0000256" key="2">
    <source>
        <dbReference type="ARBA" id="ARBA00023043"/>
    </source>
</evidence>
<organism evidence="6 7">
    <name type="scientific">Oikopleura dioica</name>
    <name type="common">Tunicate</name>
    <dbReference type="NCBI Taxonomy" id="34765"/>
    <lineage>
        <taxon>Eukaryota</taxon>
        <taxon>Metazoa</taxon>
        <taxon>Chordata</taxon>
        <taxon>Tunicata</taxon>
        <taxon>Appendicularia</taxon>
        <taxon>Copelata</taxon>
        <taxon>Oikopleuridae</taxon>
        <taxon>Oikopleura</taxon>
    </lineage>
</organism>
<proteinExistence type="predicted"/>
<feature type="repeat" description="ANK" evidence="3">
    <location>
        <begin position="166"/>
        <end position="198"/>
    </location>
</feature>
<reference evidence="6 7" key="1">
    <citation type="journal article" date="2010" name="Science">
        <title>Plasticity of animal genome architecture unmasked by rapid evolution of a pelagic tunicate.</title>
        <authorList>
            <person name="Denoeud F."/>
            <person name="Henriet S."/>
            <person name="Mungpakdee S."/>
            <person name="Aury J.M."/>
            <person name="Da Silva C."/>
            <person name="Brinkmann H."/>
            <person name="Mikhaleva J."/>
            <person name="Olsen L.C."/>
            <person name="Jubin C."/>
            <person name="Canestro C."/>
            <person name="Bouquet J.M."/>
            <person name="Danks G."/>
            <person name="Poulain J."/>
            <person name="Campsteijn C."/>
            <person name="Adamski M."/>
            <person name="Cross I."/>
            <person name="Yadetie F."/>
            <person name="Muffato M."/>
            <person name="Louis A."/>
            <person name="Butcher S."/>
            <person name="Tsagkogeorga G."/>
            <person name="Konrad A."/>
            <person name="Singh S."/>
            <person name="Jensen M.F."/>
            <person name="Cong E.H."/>
            <person name="Eikeseth-Otteraa H."/>
            <person name="Noel B."/>
            <person name="Anthouard V."/>
            <person name="Porcel B.M."/>
            <person name="Kachouri-Lafond R."/>
            <person name="Nishino A."/>
            <person name="Ugolini M."/>
            <person name="Chourrout P."/>
            <person name="Nishida H."/>
            <person name="Aasland R."/>
            <person name="Huzurbazar S."/>
            <person name="Westhof E."/>
            <person name="Delsuc F."/>
            <person name="Lehrach H."/>
            <person name="Reinhardt R."/>
            <person name="Weissenbach J."/>
            <person name="Roy S.W."/>
            <person name="Artiguenave F."/>
            <person name="Postlethwait J.H."/>
            <person name="Manak J.R."/>
            <person name="Thompson E.M."/>
            <person name="Jaillon O."/>
            <person name="Du Pasquier L."/>
            <person name="Boudinot P."/>
            <person name="Liberles D.A."/>
            <person name="Volff J.N."/>
            <person name="Philippe H."/>
            <person name="Lenhard B."/>
            <person name="Roest Crollius H."/>
            <person name="Wincker P."/>
            <person name="Chourrout D."/>
        </authorList>
    </citation>
    <scope>NUCLEOTIDE SEQUENCE [LARGE SCALE GENOMIC DNA]</scope>
</reference>
<dbReference type="PRINTS" id="PR01415">
    <property type="entry name" value="ANKYRIN"/>
</dbReference>
<protein>
    <submittedName>
        <fullName evidence="6">Uncharacterized protein</fullName>
    </submittedName>
</protein>
<evidence type="ECO:0000313" key="6">
    <source>
        <dbReference type="EMBL" id="CBY22750.1"/>
    </source>
</evidence>
<dbReference type="Pfam" id="PF12796">
    <property type="entry name" value="Ank_2"/>
    <property type="match status" value="1"/>
</dbReference>
<dbReference type="PANTHER" id="PTHR24201:SF15">
    <property type="entry name" value="ANKYRIN REPEAT DOMAIN-CONTAINING PROTEIN 66"/>
    <property type="match status" value="1"/>
</dbReference>
<feature type="compositionally biased region" description="Basic residues" evidence="5">
    <location>
        <begin position="1"/>
        <end position="10"/>
    </location>
</feature>